<organism evidence="1">
    <name type="scientific">uncultured Sulfurovum sp</name>
    <dbReference type="NCBI Taxonomy" id="269237"/>
    <lineage>
        <taxon>Bacteria</taxon>
        <taxon>Pseudomonadati</taxon>
        <taxon>Campylobacterota</taxon>
        <taxon>Epsilonproteobacteria</taxon>
        <taxon>Campylobacterales</taxon>
        <taxon>Sulfurovaceae</taxon>
        <taxon>Sulfurovum</taxon>
        <taxon>environmental samples</taxon>
    </lineage>
</organism>
<protein>
    <submittedName>
        <fullName evidence="1">Uncharacterized protein</fullName>
    </submittedName>
</protein>
<dbReference type="AlphaFoldDB" id="A0A6S6UAV2"/>
<accession>A0A6S6UAV2</accession>
<evidence type="ECO:0000313" key="1">
    <source>
        <dbReference type="EMBL" id="CAA6826440.1"/>
    </source>
</evidence>
<reference evidence="1" key="1">
    <citation type="submission" date="2020-01" db="EMBL/GenBank/DDBJ databases">
        <authorList>
            <person name="Meier V. D."/>
            <person name="Meier V D."/>
        </authorList>
    </citation>
    <scope>NUCLEOTIDE SEQUENCE</scope>
    <source>
        <strain evidence="1">HLG_WM_MAG_05</strain>
    </source>
</reference>
<sequence length="381" mass="44299">MIHTALNFFSSTLQCMKRTKVQQEFEDKLYVNGLKREQGKLVQQINETIISEELARKFVLQELDMARQGDALSQDFVKNSGFHPAEYLGALEKFEEEREEIEKIQLLFLNFLNNIANEIIMFQTAMRILDGVMKHWEIGKYDKEAIPFVNEEKINEDVSLGKKVGTGSALKFSMKNMKTVIMEKLEYADDKIQELLDTFKKNKEEPKVAETKLGVKKYTDEKVNDLMEAYSDVIEDIITGEINPQNREKIISFQEEISRAAEEGNNLASVFCAFFEPSDSFPTLPLSIINMNDKSKIFFIKILNTFEEKGFSDSLEDYLYENRENVYALATGNDKFMQYLMAFWYVWENEDEAKALQEEALWYRQSADNGFELALEKINEQ</sequence>
<dbReference type="EMBL" id="CACVAU010000088">
    <property type="protein sequence ID" value="CAA6826440.1"/>
    <property type="molecule type" value="Genomic_DNA"/>
</dbReference>
<gene>
    <name evidence="1" type="ORF">HELGO_WM24514</name>
</gene>
<proteinExistence type="predicted"/>
<name>A0A6S6UAV2_9BACT</name>